<feature type="region of interest" description="Disordered" evidence="1">
    <location>
        <begin position="1"/>
        <end position="103"/>
    </location>
</feature>
<feature type="compositionally biased region" description="Low complexity" evidence="1">
    <location>
        <begin position="72"/>
        <end position="87"/>
    </location>
</feature>
<feature type="compositionally biased region" description="Polar residues" evidence="1">
    <location>
        <begin position="88"/>
        <end position="99"/>
    </location>
</feature>
<evidence type="ECO:0000256" key="1">
    <source>
        <dbReference type="SAM" id="MobiDB-lite"/>
    </source>
</evidence>
<feature type="compositionally biased region" description="Polar residues" evidence="1">
    <location>
        <begin position="1"/>
        <end position="13"/>
    </location>
</feature>
<organism evidence="2">
    <name type="scientific">Culex tarsalis</name>
    <name type="common">Encephalitis mosquito</name>
    <dbReference type="NCBI Taxonomy" id="7177"/>
    <lineage>
        <taxon>Eukaryota</taxon>
        <taxon>Metazoa</taxon>
        <taxon>Ecdysozoa</taxon>
        <taxon>Arthropoda</taxon>
        <taxon>Hexapoda</taxon>
        <taxon>Insecta</taxon>
        <taxon>Pterygota</taxon>
        <taxon>Neoptera</taxon>
        <taxon>Endopterygota</taxon>
        <taxon>Diptera</taxon>
        <taxon>Nematocera</taxon>
        <taxon>Culicoidea</taxon>
        <taxon>Culicidae</taxon>
        <taxon>Culicinae</taxon>
        <taxon>Culicini</taxon>
        <taxon>Culex</taxon>
        <taxon>Culex</taxon>
    </lineage>
</organism>
<sequence>MASTRAFNILEQTNENHRNGKTTLPGKSELRTSSKLALKDLTNNANSRSTFTGKQKQSSEVPPKKPLLQQQKSGSSTFLSKKSSEASTQQQQQLPSTKKPSFPFTIFTPSDAEYKWGKESCLREDLLEQMIDFHGAVYQRKVKPIKPLKVSNVLQDLPEIEIPSRTVPTTVRKVPVQRNLPDYFLFSVPEPELPHLDFLD</sequence>
<name>A0A1Q3EVH5_CULTA</name>
<dbReference type="EMBL" id="GFDL01015742">
    <property type="protein sequence ID" value="JAV19303.1"/>
    <property type="molecule type" value="Transcribed_RNA"/>
</dbReference>
<dbReference type="AlphaFoldDB" id="A0A1Q3EVH5"/>
<evidence type="ECO:0000313" key="2">
    <source>
        <dbReference type="EMBL" id="JAV19303.1"/>
    </source>
</evidence>
<feature type="compositionally biased region" description="Polar residues" evidence="1">
    <location>
        <begin position="31"/>
        <end position="60"/>
    </location>
</feature>
<accession>A0A1Q3EVH5</accession>
<protein>
    <submittedName>
        <fullName evidence="2">Uncharacterized protein</fullName>
    </submittedName>
</protein>
<reference evidence="2" key="1">
    <citation type="submission" date="2017-01" db="EMBL/GenBank/DDBJ databases">
        <title>A deep insight into the sialotranscriptome of adult male and female Cluex tarsalis mosquitoes.</title>
        <authorList>
            <person name="Ribeiro J.M."/>
            <person name="Moreira F."/>
            <person name="Bernard K.A."/>
            <person name="Calvo E."/>
        </authorList>
    </citation>
    <scope>NUCLEOTIDE SEQUENCE</scope>
    <source>
        <strain evidence="2">Kern County</strain>
        <tissue evidence="2">Salivary glands</tissue>
    </source>
</reference>
<proteinExistence type="predicted"/>